<dbReference type="PANTHER" id="PTHR16442">
    <property type="entry name" value="RING FINGER PROTEIN 17"/>
    <property type="match status" value="1"/>
</dbReference>
<evidence type="ECO:0000259" key="6">
    <source>
        <dbReference type="PROSITE" id="PS50089"/>
    </source>
</evidence>
<feature type="domain" description="Tudor" evidence="8">
    <location>
        <begin position="1277"/>
        <end position="1335"/>
    </location>
</feature>
<feature type="region of interest" description="Disordered" evidence="5">
    <location>
        <begin position="912"/>
        <end position="938"/>
    </location>
</feature>
<dbReference type="RefSeq" id="XP_022293121.1">
    <property type="nucleotide sequence ID" value="XM_022437413.1"/>
</dbReference>
<keyword evidence="1" id="KW-0479">Metal-binding</keyword>
<dbReference type="InterPro" id="IPR017907">
    <property type="entry name" value="Znf_RING_CS"/>
</dbReference>
<dbReference type="PANTHER" id="PTHR16442:SF1">
    <property type="entry name" value="RING FINGER PROTEIN 17"/>
    <property type="match status" value="1"/>
</dbReference>
<dbReference type="PROSITE" id="PS50089">
    <property type="entry name" value="ZF_RING_2"/>
    <property type="match status" value="1"/>
</dbReference>
<dbReference type="SMART" id="SM00336">
    <property type="entry name" value="BBOX"/>
    <property type="match status" value="2"/>
</dbReference>
<keyword evidence="2 4" id="KW-0863">Zinc-finger</keyword>
<dbReference type="Gene3D" id="2.30.30.140">
    <property type="match status" value="5"/>
</dbReference>
<dbReference type="SMART" id="SM00333">
    <property type="entry name" value="TUDOR"/>
    <property type="match status" value="5"/>
</dbReference>
<feature type="domain" description="Tudor" evidence="8">
    <location>
        <begin position="532"/>
        <end position="596"/>
    </location>
</feature>
<evidence type="ECO:0000256" key="2">
    <source>
        <dbReference type="ARBA" id="ARBA00022771"/>
    </source>
</evidence>
<evidence type="ECO:0000256" key="4">
    <source>
        <dbReference type="PROSITE-ProRule" id="PRU00024"/>
    </source>
</evidence>
<dbReference type="SUPFAM" id="SSF63748">
    <property type="entry name" value="Tudor/PWWP/MBT"/>
    <property type="match status" value="5"/>
</dbReference>
<proteinExistence type="predicted"/>
<dbReference type="CDD" id="cd19756">
    <property type="entry name" value="Bbox2"/>
    <property type="match status" value="1"/>
</dbReference>
<dbReference type="Pfam" id="PF00567">
    <property type="entry name" value="TUDOR"/>
    <property type="match status" value="5"/>
</dbReference>
<feature type="compositionally biased region" description="Basic residues" evidence="5">
    <location>
        <begin position="980"/>
        <end position="995"/>
    </location>
</feature>
<dbReference type="GeneID" id="111103858"/>
<dbReference type="InterPro" id="IPR002999">
    <property type="entry name" value="Tudor"/>
</dbReference>
<dbReference type="FunFam" id="2.30.30.140:FF:000018">
    <property type="entry name" value="Serine/threonine-protein kinase 31"/>
    <property type="match status" value="4"/>
</dbReference>
<dbReference type="PROSITE" id="PS00518">
    <property type="entry name" value="ZF_RING_1"/>
    <property type="match status" value="1"/>
</dbReference>
<keyword evidence="9" id="KW-1185">Reference proteome</keyword>
<gene>
    <name evidence="10" type="primary">LOC111103858</name>
</gene>
<feature type="domain" description="Tudor" evidence="8">
    <location>
        <begin position="1048"/>
        <end position="1107"/>
    </location>
</feature>
<dbReference type="CDD" id="cd19757">
    <property type="entry name" value="Bbox1"/>
    <property type="match status" value="1"/>
</dbReference>
<evidence type="ECO:0000256" key="3">
    <source>
        <dbReference type="ARBA" id="ARBA00022833"/>
    </source>
</evidence>
<name>A0A8B8APZ9_CRAVI</name>
<dbReference type="SMART" id="SM00184">
    <property type="entry name" value="RING"/>
    <property type="match status" value="1"/>
</dbReference>
<dbReference type="SUPFAM" id="SSF57850">
    <property type="entry name" value="RING/U-box"/>
    <property type="match status" value="1"/>
</dbReference>
<evidence type="ECO:0000259" key="8">
    <source>
        <dbReference type="PROSITE" id="PS50304"/>
    </source>
</evidence>
<keyword evidence="3" id="KW-0862">Zinc</keyword>
<feature type="domain" description="RING-type" evidence="6">
    <location>
        <begin position="18"/>
        <end position="68"/>
    </location>
</feature>
<feature type="region of interest" description="Disordered" evidence="5">
    <location>
        <begin position="952"/>
        <end position="998"/>
    </location>
</feature>
<dbReference type="KEGG" id="cvn:111103858"/>
<evidence type="ECO:0000256" key="5">
    <source>
        <dbReference type="SAM" id="MobiDB-lite"/>
    </source>
</evidence>
<reference evidence="10" key="1">
    <citation type="submission" date="2025-08" db="UniProtKB">
        <authorList>
            <consortium name="RefSeq"/>
        </authorList>
    </citation>
    <scope>IDENTIFICATION</scope>
    <source>
        <tissue evidence="10">Whole sample</tissue>
    </source>
</reference>
<feature type="domain" description="Tudor" evidence="8">
    <location>
        <begin position="762"/>
        <end position="821"/>
    </location>
</feature>
<evidence type="ECO:0000256" key="1">
    <source>
        <dbReference type="ARBA" id="ARBA00022723"/>
    </source>
</evidence>
<dbReference type="PROSITE" id="PS50304">
    <property type="entry name" value="TUDOR"/>
    <property type="match status" value="5"/>
</dbReference>
<feature type="domain" description="B box-type" evidence="7">
    <location>
        <begin position="124"/>
        <end position="171"/>
    </location>
</feature>
<evidence type="ECO:0000313" key="10">
    <source>
        <dbReference type="RefSeq" id="XP_022293121.1"/>
    </source>
</evidence>
<dbReference type="Pfam" id="PF00643">
    <property type="entry name" value="zf-B_box"/>
    <property type="match status" value="1"/>
</dbReference>
<dbReference type="OrthoDB" id="5800423at2759"/>
<dbReference type="InterPro" id="IPR035437">
    <property type="entry name" value="SNase_OB-fold_sf"/>
</dbReference>
<dbReference type="GO" id="GO:0008270">
    <property type="term" value="F:zinc ion binding"/>
    <property type="evidence" value="ECO:0007669"/>
    <property type="project" value="UniProtKB-KW"/>
</dbReference>
<dbReference type="SUPFAM" id="SSF57845">
    <property type="entry name" value="B-box zinc-binding domain"/>
    <property type="match status" value="1"/>
</dbReference>
<organism evidence="9 10">
    <name type="scientific">Crassostrea virginica</name>
    <name type="common">Eastern oyster</name>
    <dbReference type="NCBI Taxonomy" id="6565"/>
    <lineage>
        <taxon>Eukaryota</taxon>
        <taxon>Metazoa</taxon>
        <taxon>Spiralia</taxon>
        <taxon>Lophotrochozoa</taxon>
        <taxon>Mollusca</taxon>
        <taxon>Bivalvia</taxon>
        <taxon>Autobranchia</taxon>
        <taxon>Pteriomorphia</taxon>
        <taxon>Ostreida</taxon>
        <taxon>Ostreoidea</taxon>
        <taxon>Ostreidae</taxon>
        <taxon>Crassostrea</taxon>
    </lineage>
</organism>
<dbReference type="InterPro" id="IPR000315">
    <property type="entry name" value="Znf_B-box"/>
</dbReference>
<dbReference type="InterPro" id="IPR013083">
    <property type="entry name" value="Znf_RING/FYVE/PHD"/>
</dbReference>
<dbReference type="Gene3D" id="3.30.160.60">
    <property type="entry name" value="Classic Zinc Finger"/>
    <property type="match status" value="1"/>
</dbReference>
<feature type="region of interest" description="Disordered" evidence="5">
    <location>
        <begin position="1666"/>
        <end position="1724"/>
    </location>
</feature>
<dbReference type="Gene3D" id="2.40.50.90">
    <property type="match status" value="5"/>
</dbReference>
<protein>
    <submittedName>
        <fullName evidence="10">RING finger protein 17-like isoform X1</fullName>
    </submittedName>
</protein>
<feature type="compositionally biased region" description="Low complexity" evidence="5">
    <location>
        <begin position="920"/>
        <end position="938"/>
    </location>
</feature>
<sequence>MLPNNATHVSSLQRNPTCPKCNGFYIAKENNRQHRSPLILDCGHTFCESCLTKLSRETKTCIPCPTCKTVTQLPQGEASVKNLWPDIYITGWMMCQQRALLNQELEKLSPAGMVQSPGFRNADKAEKMCRECFRRLASCRCDKCDVIMCQGCFEKVHSKSNTLKQHQALPLDSEDDIKGELTQNCTLHEGRELEYYCEDDKIPICSKCVIVGDHKGHVITSMEEKNKTVFSDMEPALHLANKVVRKIIKVDRTMSDFFPDSRMETASVITDIREHFQELHGLLQAREKHLIDEVFAAYKCGVEPLDDLRQQMQDEKMKLEMAIRGAQRVLNNNNEVTLNARQILDQLNRAKEIPCIVLPKETEEAEKISFNQDGSLMTAILSYGKVMGKSQLKATWHTLTEMPAEIMNDDDSGGIGTPLDSVSVVSTPYSQESEEVIIEAELYFADEQECSIVGGVEVGRRKSTDLPGSYPQQPAGPRCRIRGKNEYVNVTHIINPCKFMVQLKEDQSALRKLSRQINSWARAAGPLEVPTQLKPGDLVIVKYTRDEDWYRGRVKQVLGKGNVNKMQVEVLYIDYGNSEIVGLDRVKTMQLRFQNHPEFMVECSLFDIIPPDTGGWSKEATQQFCKMTDNKTLYMTVIREVNNVLHVDLSKPLLDNAKDEVPVSIRDALVFLELAQFITPESGNITGKPARLRQYLKPEPHYEGDIFNVIVTSVTDPHNFYIQECMSPGKLGDVSTYFAEMMNKMQHVYSKTNAMDLWNLYCPKKDMVCSCQYSADNVFYRALITNLPGRKLVDVLYVDFGNRERVHYSRLRVLLDEFLILSAQAVKCRLIDVEPKDSKTWSDSAKQWWTKKVNLQKFTVQVAEVGENKVYSVVLLNEYREDSPQISLNSELVSKGFANSTGDRSLPLSEEQQQYLAAGSQESLTDSSTQSSSMALGRESISVSTESLTSSALSLNSGASPRKLASPAPEGNASDSSSGARRKTQKATKLKKKVKGQTADKEDLDVEVKIGHFQDPSCFYVYLVDENLTSLMEDMEEEYADSEAQWINWEVNTYCAARHPEDRKWYRARIERVIHKTTAEVFLVDYGSSETIQFSELRCLRKDFSHYPAFSILCHLAEVVPAGDQSTWSRTACEFMMEETQQQKLFIKKKGERVKASLPVDLILESSVPESALEPARKSYSSLIERMKDRGVVIPAPGALSRRKTPVKVQPKTYPIMFYDPPVLPKDNSLIGIPVYVNFDAIIYVQEVKSDDEFSKMCEQIQNRFRESEPHKFEETKWQLNQACIAYFHLDQQWYRAKIISLEAHRVKVKFVDFGNCENVSYDKIRADVEDFMFLPPQCFECILYNTLPNTENGRWAKTALDFMHAMCVTKPCVIEIMERVEGEPFKVKVVLPNHQDLSCVLEREGFGVKENSLLDLMLQSEEIQKVLKTKNPYKAMPSYPVGEFFNVLITHVEIPNVVYYQHTRYSGDEADERTDEINQQLRRLEQMSGELNVAGPESPPLQRPRPGMMCCAQYAVDDCWYRGLVITNPDPQGLVLVLYVDFGTSEVVPLDRVRSLPPQFASLPAQAQRLILSGIQVPSTESSWTIEAQEQMLEAVGAKVVQCCLKKLDPFLGELFTTEDWKNLRLVYQGLIKAGLLQQYNDDDELCEFGSPLKAQDVIIEDEMDDDEGLFLNEEEEEEEDEENEEDGEEVEEEEEETSQSDNEKVPYGLIITEREITPLPGD</sequence>
<accession>A0A8B8APZ9</accession>
<evidence type="ECO:0000259" key="7">
    <source>
        <dbReference type="PROSITE" id="PS50119"/>
    </source>
</evidence>
<dbReference type="InterPro" id="IPR001841">
    <property type="entry name" value="Znf_RING"/>
</dbReference>
<dbReference type="Proteomes" id="UP000694844">
    <property type="component" value="Chromosome 7"/>
</dbReference>
<dbReference type="SUPFAM" id="SSF50199">
    <property type="entry name" value="Staphylococcal nuclease"/>
    <property type="match status" value="1"/>
</dbReference>
<dbReference type="Gene3D" id="3.30.40.10">
    <property type="entry name" value="Zinc/RING finger domain, C3HC4 (zinc finger)"/>
    <property type="match status" value="1"/>
</dbReference>
<dbReference type="PROSITE" id="PS50119">
    <property type="entry name" value="ZF_BBOX"/>
    <property type="match status" value="2"/>
</dbReference>
<feature type="compositionally biased region" description="Acidic residues" evidence="5">
    <location>
        <begin position="1666"/>
        <end position="1700"/>
    </location>
</feature>
<evidence type="ECO:0000313" key="9">
    <source>
        <dbReference type="Proteomes" id="UP000694844"/>
    </source>
</evidence>
<feature type="domain" description="B box-type" evidence="7">
    <location>
        <begin position="180"/>
        <end position="222"/>
    </location>
</feature>
<feature type="domain" description="Tudor" evidence="8">
    <location>
        <begin position="1504"/>
        <end position="1564"/>
    </location>
</feature>